<dbReference type="PANTHER" id="PTHR35563:SF2">
    <property type="entry name" value="BARREL METAL-DEPENDENT HYDROLASE, PUTATIVE (AFU_ORTHOLOGUE AFUA_1G16240)-RELATED"/>
    <property type="match status" value="1"/>
</dbReference>
<gene>
    <name evidence="3" type="ORF">A5481_15030</name>
</gene>
<dbReference type="RefSeq" id="WP_048432763.1">
    <property type="nucleotide sequence ID" value="NZ_LWHQ01000027.1"/>
</dbReference>
<dbReference type="SUPFAM" id="SSF51556">
    <property type="entry name" value="Metallo-dependent hydrolases"/>
    <property type="match status" value="1"/>
</dbReference>
<evidence type="ECO:0000259" key="2">
    <source>
        <dbReference type="Pfam" id="PF04909"/>
    </source>
</evidence>
<accession>A0A179S9S1</accession>
<dbReference type="OrthoDB" id="9787654at2"/>
<name>A0A179S9S1_9HYPH</name>
<dbReference type="InterPro" id="IPR006680">
    <property type="entry name" value="Amidohydro-rel"/>
</dbReference>
<feature type="region of interest" description="Disordered" evidence="1">
    <location>
        <begin position="1"/>
        <end position="27"/>
    </location>
</feature>
<evidence type="ECO:0000313" key="3">
    <source>
        <dbReference type="EMBL" id="OAS24078.1"/>
    </source>
</evidence>
<dbReference type="Pfam" id="PF04909">
    <property type="entry name" value="Amidohydro_2"/>
    <property type="match status" value="1"/>
</dbReference>
<dbReference type="InterPro" id="IPR052358">
    <property type="entry name" value="Aro_Compnd_Degr_Hydrolases"/>
</dbReference>
<dbReference type="PANTHER" id="PTHR35563">
    <property type="entry name" value="BARREL METAL-DEPENDENT HYDROLASE, PUTATIVE (AFU_ORTHOLOGUE AFUA_1G16240)-RELATED"/>
    <property type="match status" value="1"/>
</dbReference>
<feature type="domain" description="Amidohydrolase-related" evidence="2">
    <location>
        <begin position="37"/>
        <end position="301"/>
    </location>
</feature>
<sequence length="302" mass="32533">MSSTATATTPAASPQPEGPPPVAHPRKPALALPAGACDSHCHIYGPFDRFPLPADRSFTPNEAPETALRRMHEAVGLARAVIVQSQGHGFDHRPLLDALASGQGRYRGVALVRPDTPPEEIANFAEAGICGSRFNFMAHLAGRLSPEAITAAIRLIRPHGWHTEIHVGGRQLVEEETFIRTIETPVVIDHMARLDIAEGPDGPVAGALKRLLDTGKVWVKLSGPERLSKTGVPFSDVVPLASGLARHAPERVLWGSDWPHVNLHGPMPDDGDLVDFIGAIVPDEANRRLLLVDNPTRFFGFA</sequence>
<proteinExistence type="predicted"/>
<feature type="compositionally biased region" description="Low complexity" evidence="1">
    <location>
        <begin position="1"/>
        <end position="15"/>
    </location>
</feature>
<dbReference type="InterPro" id="IPR032466">
    <property type="entry name" value="Metal_Hydrolase"/>
</dbReference>
<comment type="caution">
    <text evidence="3">The sequence shown here is derived from an EMBL/GenBank/DDBJ whole genome shotgun (WGS) entry which is preliminary data.</text>
</comment>
<evidence type="ECO:0000313" key="4">
    <source>
        <dbReference type="Proteomes" id="UP000078316"/>
    </source>
</evidence>
<evidence type="ECO:0000256" key="1">
    <source>
        <dbReference type="SAM" id="MobiDB-lite"/>
    </source>
</evidence>
<dbReference type="Proteomes" id="UP000078316">
    <property type="component" value="Unassembled WGS sequence"/>
</dbReference>
<dbReference type="EMBL" id="LWHQ01000027">
    <property type="protein sequence ID" value="OAS24078.1"/>
    <property type="molecule type" value="Genomic_DNA"/>
</dbReference>
<dbReference type="GO" id="GO:0016787">
    <property type="term" value="F:hydrolase activity"/>
    <property type="evidence" value="ECO:0007669"/>
    <property type="project" value="UniProtKB-KW"/>
</dbReference>
<reference evidence="3 4" key="1">
    <citation type="submission" date="2016-04" db="EMBL/GenBank/DDBJ databases">
        <authorList>
            <person name="Evans L.H."/>
            <person name="Alamgir A."/>
            <person name="Owens N."/>
            <person name="Weber N.D."/>
            <person name="Virtaneva K."/>
            <person name="Barbian K."/>
            <person name="Babar A."/>
            <person name="Rosenke K."/>
        </authorList>
    </citation>
    <scope>NUCLEOTIDE SEQUENCE [LARGE SCALE GENOMIC DNA]</scope>
    <source>
        <strain evidence="3 4">PMB02</strain>
    </source>
</reference>
<dbReference type="Gene3D" id="3.20.20.140">
    <property type="entry name" value="Metal-dependent hydrolases"/>
    <property type="match status" value="1"/>
</dbReference>
<keyword evidence="3" id="KW-0378">Hydrolase</keyword>
<dbReference type="AlphaFoldDB" id="A0A179S9S1"/>
<organism evidence="3 4">
    <name type="scientific">Methylobacterium platani</name>
    <dbReference type="NCBI Taxonomy" id="427683"/>
    <lineage>
        <taxon>Bacteria</taxon>
        <taxon>Pseudomonadati</taxon>
        <taxon>Pseudomonadota</taxon>
        <taxon>Alphaproteobacteria</taxon>
        <taxon>Hyphomicrobiales</taxon>
        <taxon>Methylobacteriaceae</taxon>
        <taxon>Methylobacterium</taxon>
    </lineage>
</organism>
<dbReference type="STRING" id="427683.A5481_15030"/>
<protein>
    <submittedName>
        <fullName evidence="3">Amidohydrolase</fullName>
    </submittedName>
</protein>